<evidence type="ECO:0000256" key="2">
    <source>
        <dbReference type="ARBA" id="ARBA00022884"/>
    </source>
</evidence>
<dbReference type="OrthoDB" id="10037267at2759"/>
<dbReference type="InterPro" id="IPR051740">
    <property type="entry name" value="DRBM-containing_protein"/>
</dbReference>
<dbReference type="PANTHER" id="PTHR46054:SF3">
    <property type="entry name" value="MATERNAL EFFECT PROTEIN STAUFEN"/>
    <property type="match status" value="1"/>
</dbReference>
<dbReference type="GO" id="GO:0043025">
    <property type="term" value="C:neuronal cell body"/>
    <property type="evidence" value="ECO:0007669"/>
    <property type="project" value="TreeGrafter"/>
</dbReference>
<evidence type="ECO:0000256" key="1">
    <source>
        <dbReference type="ARBA" id="ARBA00022737"/>
    </source>
</evidence>
<dbReference type="PROSITE" id="PS50137">
    <property type="entry name" value="DS_RBD"/>
    <property type="match status" value="3"/>
</dbReference>
<dbReference type="GO" id="GO:0003725">
    <property type="term" value="F:double-stranded RNA binding"/>
    <property type="evidence" value="ECO:0007669"/>
    <property type="project" value="TreeGrafter"/>
</dbReference>
<protein>
    <submittedName>
        <fullName evidence="5">Double-stranded RNA-binding protein Staufen-like 2-like</fullName>
    </submittedName>
</protein>
<accession>A0A482VJU5</accession>
<dbReference type="SUPFAM" id="SSF54768">
    <property type="entry name" value="dsRNA-binding domain-like"/>
    <property type="match status" value="3"/>
</dbReference>
<evidence type="ECO:0000259" key="4">
    <source>
        <dbReference type="PROSITE" id="PS50137"/>
    </source>
</evidence>
<keyword evidence="6" id="KW-1185">Reference proteome</keyword>
<sequence length="439" mass="49079">MTINELAQYNDIKSVYELLAQEGPPHNRNYKVALTLGDERYEGSGSSLKKAQQAAAESALENTYYEHPPIKIKSDQERSLTPTVILNNIAMKLGIGVSYSLLTGKEEQSIASYGTSDEAYGKSKSYFQKLNESNSFQVPTEEPQISGPFTVRVKVGDSLFTGFGHTIQAARHDAAINAIKDMEKQVLYKDNVCSSDESVNECKQKRENLKSPISRVYEQAQKRNLPVEFNVISESGKSHQKVFITQCKLGDFVSEGEGKSKKESKRMAAEKMLENLPLLPEISDGREIIKGLATKKKKKKNKTVKRTTGYFGQSVSNMLDSFWSVNDALSTKSDNTATNKVQTEHKSKPGIVSAKDKLLEMSNMLNIDVQFTDLNRYKDDFYTLMSLGVHPTHICLGKAATREKSHHVAALHGLKFLHKSGVLDRVKVTQNKDQSDYFE</sequence>
<keyword evidence="1" id="KW-0677">Repeat</keyword>
<dbReference type="GO" id="GO:0035418">
    <property type="term" value="P:protein localization to synapse"/>
    <property type="evidence" value="ECO:0007669"/>
    <property type="project" value="TreeGrafter"/>
</dbReference>
<dbReference type="STRING" id="1661398.A0A482VJU5"/>
<dbReference type="Pfam" id="PF00035">
    <property type="entry name" value="dsrm"/>
    <property type="match status" value="3"/>
</dbReference>
<dbReference type="GO" id="GO:0010468">
    <property type="term" value="P:regulation of gene expression"/>
    <property type="evidence" value="ECO:0007669"/>
    <property type="project" value="UniProtKB-ARBA"/>
</dbReference>
<dbReference type="GO" id="GO:0008298">
    <property type="term" value="P:intracellular mRNA localization"/>
    <property type="evidence" value="ECO:0007669"/>
    <property type="project" value="TreeGrafter"/>
</dbReference>
<dbReference type="FunFam" id="3.30.160.20:FF:000007">
    <property type="entry name" value="Double-stranded RNA-binding protein Staufen homolog 1"/>
    <property type="match status" value="1"/>
</dbReference>
<dbReference type="GO" id="GO:0005886">
    <property type="term" value="C:plasma membrane"/>
    <property type="evidence" value="ECO:0007669"/>
    <property type="project" value="TreeGrafter"/>
</dbReference>
<dbReference type="GO" id="GO:0032839">
    <property type="term" value="C:dendrite cytoplasm"/>
    <property type="evidence" value="ECO:0007669"/>
    <property type="project" value="GOC"/>
</dbReference>
<dbReference type="GO" id="GO:0010494">
    <property type="term" value="C:cytoplasmic stress granule"/>
    <property type="evidence" value="ECO:0007669"/>
    <property type="project" value="TreeGrafter"/>
</dbReference>
<evidence type="ECO:0000313" key="5">
    <source>
        <dbReference type="EMBL" id="RZC33065.1"/>
    </source>
</evidence>
<dbReference type="GO" id="GO:0098964">
    <property type="term" value="P:anterograde dendritic transport of messenger ribonucleoprotein complex"/>
    <property type="evidence" value="ECO:0007669"/>
    <property type="project" value="TreeGrafter"/>
</dbReference>
<dbReference type="InterPro" id="IPR014720">
    <property type="entry name" value="dsRBD_dom"/>
</dbReference>
<gene>
    <name evidence="5" type="ORF">BDFB_008345</name>
</gene>
<dbReference type="GO" id="GO:0007281">
    <property type="term" value="P:germ cell development"/>
    <property type="evidence" value="ECO:0007669"/>
    <property type="project" value="TreeGrafter"/>
</dbReference>
<evidence type="ECO:0000313" key="6">
    <source>
        <dbReference type="Proteomes" id="UP000292052"/>
    </source>
</evidence>
<dbReference type="PANTHER" id="PTHR46054">
    <property type="entry name" value="MATERNAL EFFECT PROTEIN STAUFEN"/>
    <property type="match status" value="1"/>
</dbReference>
<comment type="caution">
    <text evidence="5">The sequence shown here is derived from an EMBL/GenBank/DDBJ whole genome shotgun (WGS) entry which is preliminary data.</text>
</comment>
<dbReference type="GO" id="GO:0003729">
    <property type="term" value="F:mRNA binding"/>
    <property type="evidence" value="ECO:0007669"/>
    <property type="project" value="TreeGrafter"/>
</dbReference>
<evidence type="ECO:0000256" key="3">
    <source>
        <dbReference type="PROSITE-ProRule" id="PRU00266"/>
    </source>
</evidence>
<name>A0A482VJU5_ASBVE</name>
<dbReference type="Proteomes" id="UP000292052">
    <property type="component" value="Unassembled WGS sequence"/>
</dbReference>
<organism evidence="5 6">
    <name type="scientific">Asbolus verrucosus</name>
    <name type="common">Desert ironclad beetle</name>
    <dbReference type="NCBI Taxonomy" id="1661398"/>
    <lineage>
        <taxon>Eukaryota</taxon>
        <taxon>Metazoa</taxon>
        <taxon>Ecdysozoa</taxon>
        <taxon>Arthropoda</taxon>
        <taxon>Hexapoda</taxon>
        <taxon>Insecta</taxon>
        <taxon>Pterygota</taxon>
        <taxon>Neoptera</taxon>
        <taxon>Endopterygota</taxon>
        <taxon>Coleoptera</taxon>
        <taxon>Polyphaga</taxon>
        <taxon>Cucujiformia</taxon>
        <taxon>Tenebrionidae</taxon>
        <taxon>Pimeliinae</taxon>
        <taxon>Asbolus</taxon>
    </lineage>
</organism>
<reference evidence="5 6" key="1">
    <citation type="submission" date="2017-03" db="EMBL/GenBank/DDBJ databases">
        <title>Genome of the blue death feigning beetle - Asbolus verrucosus.</title>
        <authorList>
            <person name="Rider S.D."/>
        </authorList>
    </citation>
    <scope>NUCLEOTIDE SEQUENCE [LARGE SCALE GENOMIC DNA]</scope>
    <source>
        <strain evidence="5">Butters</strain>
        <tissue evidence="5">Head and leg muscle</tissue>
    </source>
</reference>
<dbReference type="AlphaFoldDB" id="A0A482VJU5"/>
<dbReference type="CDD" id="cd19857">
    <property type="entry name" value="DSRM_STAU_rpt1"/>
    <property type="match status" value="1"/>
</dbReference>
<dbReference type="InterPro" id="IPR032478">
    <property type="entry name" value="Staufen_C"/>
</dbReference>
<dbReference type="Pfam" id="PF16482">
    <property type="entry name" value="Staufen_C"/>
    <property type="match status" value="1"/>
</dbReference>
<dbReference type="EMBL" id="QDEB01092368">
    <property type="protein sequence ID" value="RZC33065.1"/>
    <property type="molecule type" value="Genomic_DNA"/>
</dbReference>
<dbReference type="SMART" id="SM00358">
    <property type="entry name" value="DSRM"/>
    <property type="match status" value="3"/>
</dbReference>
<feature type="domain" description="DRBM" evidence="4">
    <location>
        <begin position="211"/>
        <end position="278"/>
    </location>
</feature>
<keyword evidence="2 3" id="KW-0694">RNA-binding</keyword>
<feature type="domain" description="DRBM" evidence="4">
    <location>
        <begin position="1"/>
        <end position="65"/>
    </location>
</feature>
<feature type="domain" description="DRBM" evidence="4">
    <location>
        <begin position="81"/>
        <end position="184"/>
    </location>
</feature>
<dbReference type="Gene3D" id="3.30.160.20">
    <property type="match status" value="4"/>
</dbReference>
<feature type="non-terminal residue" evidence="5">
    <location>
        <position position="439"/>
    </location>
</feature>
<proteinExistence type="predicted"/>